<dbReference type="InterPro" id="IPR011990">
    <property type="entry name" value="TPR-like_helical_dom_sf"/>
</dbReference>
<evidence type="ECO:0000313" key="1">
    <source>
        <dbReference type="EMBL" id="KXS16707.1"/>
    </source>
</evidence>
<dbReference type="SUPFAM" id="SSF81901">
    <property type="entry name" value="HCP-like"/>
    <property type="match status" value="1"/>
</dbReference>
<dbReference type="STRING" id="1344416.A0A139AIU7"/>
<gene>
    <name evidence="1" type="ORF">M427DRAFT_90666</name>
</gene>
<feature type="non-terminal residue" evidence="1">
    <location>
        <position position="118"/>
    </location>
</feature>
<dbReference type="Gene3D" id="1.25.40.10">
    <property type="entry name" value="Tetratricopeptide repeat domain"/>
    <property type="match status" value="1"/>
</dbReference>
<keyword evidence="2" id="KW-1185">Reference proteome</keyword>
<protein>
    <submittedName>
        <fullName evidence="1">HCP-like protein</fullName>
    </submittedName>
</protein>
<proteinExistence type="predicted"/>
<dbReference type="OrthoDB" id="2384430at2759"/>
<name>A0A139AIU7_GONPJ</name>
<dbReference type="InterPro" id="IPR052945">
    <property type="entry name" value="Mitotic_Regulator"/>
</dbReference>
<dbReference type="Pfam" id="PF08238">
    <property type="entry name" value="Sel1"/>
    <property type="match status" value="3"/>
</dbReference>
<dbReference type="SMART" id="SM00671">
    <property type="entry name" value="SEL1"/>
    <property type="match status" value="3"/>
</dbReference>
<dbReference type="Proteomes" id="UP000070544">
    <property type="component" value="Unassembled WGS sequence"/>
</dbReference>
<sequence>AASRMDKESMYKLGTLLELGEHVPLDYSHARTWYILAARGTGDEPHVRAQYKLGYFYEFGLGGESNMDKARKLYKLASEKFNADAQYKAAYFLEHGIGCERNMAEARKYYTLAANQNH</sequence>
<dbReference type="EMBL" id="KQ965751">
    <property type="protein sequence ID" value="KXS16707.1"/>
    <property type="molecule type" value="Genomic_DNA"/>
</dbReference>
<dbReference type="AlphaFoldDB" id="A0A139AIU7"/>
<feature type="non-terminal residue" evidence="1">
    <location>
        <position position="1"/>
    </location>
</feature>
<reference evidence="1 2" key="1">
    <citation type="journal article" date="2015" name="Genome Biol. Evol.">
        <title>Phylogenomic analyses indicate that early fungi evolved digesting cell walls of algal ancestors of land plants.</title>
        <authorList>
            <person name="Chang Y."/>
            <person name="Wang S."/>
            <person name="Sekimoto S."/>
            <person name="Aerts A.L."/>
            <person name="Choi C."/>
            <person name="Clum A."/>
            <person name="LaButti K.M."/>
            <person name="Lindquist E.A."/>
            <person name="Yee Ngan C."/>
            <person name="Ohm R.A."/>
            <person name="Salamov A.A."/>
            <person name="Grigoriev I.V."/>
            <person name="Spatafora J.W."/>
            <person name="Berbee M.L."/>
        </authorList>
    </citation>
    <scope>NUCLEOTIDE SEQUENCE [LARGE SCALE GENOMIC DNA]</scope>
    <source>
        <strain evidence="1 2">JEL478</strain>
    </source>
</reference>
<accession>A0A139AIU7</accession>
<dbReference type="PANTHER" id="PTHR43628">
    <property type="entry name" value="ACTIVATOR OF C KINASE PROTEIN 1-RELATED"/>
    <property type="match status" value="1"/>
</dbReference>
<dbReference type="PANTHER" id="PTHR43628:SF1">
    <property type="entry name" value="CHITIN SYNTHASE REGULATORY FACTOR 2-RELATED"/>
    <property type="match status" value="1"/>
</dbReference>
<organism evidence="1 2">
    <name type="scientific">Gonapodya prolifera (strain JEL478)</name>
    <name type="common">Monoblepharis prolifera</name>
    <dbReference type="NCBI Taxonomy" id="1344416"/>
    <lineage>
        <taxon>Eukaryota</taxon>
        <taxon>Fungi</taxon>
        <taxon>Fungi incertae sedis</taxon>
        <taxon>Chytridiomycota</taxon>
        <taxon>Chytridiomycota incertae sedis</taxon>
        <taxon>Monoblepharidomycetes</taxon>
        <taxon>Monoblepharidales</taxon>
        <taxon>Gonapodyaceae</taxon>
        <taxon>Gonapodya</taxon>
    </lineage>
</organism>
<dbReference type="InterPro" id="IPR006597">
    <property type="entry name" value="Sel1-like"/>
</dbReference>
<evidence type="ECO:0000313" key="2">
    <source>
        <dbReference type="Proteomes" id="UP000070544"/>
    </source>
</evidence>